<organism evidence="1 2">
    <name type="scientific">Catharanthus roseus</name>
    <name type="common">Madagascar periwinkle</name>
    <name type="synonym">Vinca rosea</name>
    <dbReference type="NCBI Taxonomy" id="4058"/>
    <lineage>
        <taxon>Eukaryota</taxon>
        <taxon>Viridiplantae</taxon>
        <taxon>Streptophyta</taxon>
        <taxon>Embryophyta</taxon>
        <taxon>Tracheophyta</taxon>
        <taxon>Spermatophyta</taxon>
        <taxon>Magnoliopsida</taxon>
        <taxon>eudicotyledons</taxon>
        <taxon>Gunneridae</taxon>
        <taxon>Pentapetalae</taxon>
        <taxon>asterids</taxon>
        <taxon>lamiids</taxon>
        <taxon>Gentianales</taxon>
        <taxon>Apocynaceae</taxon>
        <taxon>Rauvolfioideae</taxon>
        <taxon>Vinceae</taxon>
        <taxon>Catharanthinae</taxon>
        <taxon>Catharanthus</taxon>
    </lineage>
</organism>
<accession>A0ACC0BTI6</accession>
<proteinExistence type="predicted"/>
<gene>
    <name evidence="1" type="ORF">M9H77_06861</name>
</gene>
<dbReference type="EMBL" id="CM044702">
    <property type="protein sequence ID" value="KAI5675911.1"/>
    <property type="molecule type" value="Genomic_DNA"/>
</dbReference>
<evidence type="ECO:0000313" key="2">
    <source>
        <dbReference type="Proteomes" id="UP001060085"/>
    </source>
</evidence>
<protein>
    <submittedName>
        <fullName evidence="1">Uncharacterized protein</fullName>
    </submittedName>
</protein>
<name>A0ACC0BTI6_CATRO</name>
<sequence>MDMKNGPITKALEDNDMVSYLEEGLKRKIEGVLVLGSIDARSSSLCGWGFEALDSSRRKSQTLETTSRPLSYNNLKLPLICGTFVSYDYEAWEQKVESLFYCYCVREEEKFQLVLKSLSYEVNVCWDCKCENRRRMGVQPFKTWSLMKRSLRNRFGVGNHEGQKQGQAKGKIMESSMGEKSTKANKLSQAQDVLDRKVIHHDKKKICIFVKEENSREKKVKTVVSTKESEGKKEESECLIENQDEIEKSRETKEEMILMIF</sequence>
<reference evidence="2" key="1">
    <citation type="journal article" date="2023" name="Nat. Plants">
        <title>Single-cell RNA sequencing provides a high-resolution roadmap for understanding the multicellular compartmentation of specialized metabolism.</title>
        <authorList>
            <person name="Sun S."/>
            <person name="Shen X."/>
            <person name="Li Y."/>
            <person name="Li Y."/>
            <person name="Wang S."/>
            <person name="Li R."/>
            <person name="Zhang H."/>
            <person name="Shen G."/>
            <person name="Guo B."/>
            <person name="Wei J."/>
            <person name="Xu J."/>
            <person name="St-Pierre B."/>
            <person name="Chen S."/>
            <person name="Sun C."/>
        </authorList>
    </citation>
    <scope>NUCLEOTIDE SEQUENCE [LARGE SCALE GENOMIC DNA]</scope>
</reference>
<evidence type="ECO:0000313" key="1">
    <source>
        <dbReference type="EMBL" id="KAI5675911.1"/>
    </source>
</evidence>
<keyword evidence="2" id="KW-1185">Reference proteome</keyword>
<dbReference type="Proteomes" id="UP001060085">
    <property type="component" value="Linkage Group LG02"/>
</dbReference>
<comment type="caution">
    <text evidence="1">The sequence shown here is derived from an EMBL/GenBank/DDBJ whole genome shotgun (WGS) entry which is preliminary data.</text>
</comment>